<evidence type="ECO:0000256" key="1">
    <source>
        <dbReference type="SAM" id="MobiDB-lite"/>
    </source>
</evidence>
<dbReference type="Pfam" id="PF00144">
    <property type="entry name" value="Beta-lactamase"/>
    <property type="match status" value="1"/>
</dbReference>
<dbReference type="Gene3D" id="3.40.710.10">
    <property type="entry name" value="DD-peptidase/beta-lactamase superfamily"/>
    <property type="match status" value="1"/>
</dbReference>
<feature type="domain" description="Beta-lactamase-related" evidence="2">
    <location>
        <begin position="114"/>
        <end position="238"/>
    </location>
</feature>
<evidence type="ECO:0000313" key="5">
    <source>
        <dbReference type="Proteomes" id="UP000663854"/>
    </source>
</evidence>
<gene>
    <name evidence="4" type="ORF">JXQ802_LOCUS54460</name>
    <name evidence="3" type="ORF">PYM288_LOCUS38012</name>
</gene>
<dbReference type="InterPro" id="IPR050491">
    <property type="entry name" value="AmpC-like"/>
</dbReference>
<evidence type="ECO:0000313" key="3">
    <source>
        <dbReference type="EMBL" id="CAF1486911.1"/>
    </source>
</evidence>
<evidence type="ECO:0000259" key="2">
    <source>
        <dbReference type="Pfam" id="PF00144"/>
    </source>
</evidence>
<proteinExistence type="predicted"/>
<sequence length="263" mass="29371">MKSVVPKRSIRRGRPPLRLRSKENTPLPHPRVAPIRTPPASIRLDGFNHWLMSATKERCRHHGCNIVFHSLKDKSLFLYSSKCSQTIMSLLTLLLFALLTTAAATTKNCRTRSSIEQSLTDTHIPGTGIIVVNGTDIIYQQAFGYHTLSLPQSIDLGMSIFVVASITKTFVAVAVIQLVEVNLIDLDTDINYYLLSTDPRIFRPFYPSHTITLCQLLSHSVSIDTNGEMPFASIQPDDAALRKTSLADRCFTYLNSNASNWLP</sequence>
<dbReference type="PANTHER" id="PTHR46825:SF9">
    <property type="entry name" value="BETA-LACTAMASE-RELATED DOMAIN-CONTAINING PROTEIN"/>
    <property type="match status" value="1"/>
</dbReference>
<feature type="compositionally biased region" description="Basic residues" evidence="1">
    <location>
        <begin position="8"/>
        <end position="19"/>
    </location>
</feature>
<reference evidence="3" key="1">
    <citation type="submission" date="2021-02" db="EMBL/GenBank/DDBJ databases">
        <authorList>
            <person name="Nowell W R."/>
        </authorList>
    </citation>
    <scope>NUCLEOTIDE SEQUENCE</scope>
</reference>
<feature type="region of interest" description="Disordered" evidence="1">
    <location>
        <begin position="1"/>
        <end position="35"/>
    </location>
</feature>
<name>A0A815S8P8_9BILA</name>
<evidence type="ECO:0000313" key="4">
    <source>
        <dbReference type="EMBL" id="CAF1650165.1"/>
    </source>
</evidence>
<evidence type="ECO:0000313" key="6">
    <source>
        <dbReference type="Proteomes" id="UP000663870"/>
    </source>
</evidence>
<dbReference type="AlphaFoldDB" id="A0A815S8P8"/>
<accession>A0A815S8P8</accession>
<dbReference type="EMBL" id="CAJNOL010010515">
    <property type="protein sequence ID" value="CAF1650165.1"/>
    <property type="molecule type" value="Genomic_DNA"/>
</dbReference>
<comment type="caution">
    <text evidence="3">The sequence shown here is derived from an EMBL/GenBank/DDBJ whole genome shotgun (WGS) entry which is preliminary data.</text>
</comment>
<protein>
    <recommendedName>
        <fullName evidence="2">Beta-lactamase-related domain-containing protein</fullName>
    </recommendedName>
</protein>
<dbReference type="Proteomes" id="UP000663870">
    <property type="component" value="Unassembled WGS sequence"/>
</dbReference>
<dbReference type="SUPFAM" id="SSF56601">
    <property type="entry name" value="beta-lactamase/transpeptidase-like"/>
    <property type="match status" value="1"/>
</dbReference>
<dbReference type="InterPro" id="IPR001466">
    <property type="entry name" value="Beta-lactam-related"/>
</dbReference>
<keyword evidence="6" id="KW-1185">Reference proteome</keyword>
<dbReference type="Proteomes" id="UP000663854">
    <property type="component" value="Unassembled WGS sequence"/>
</dbReference>
<dbReference type="EMBL" id="CAJNOH010008801">
    <property type="protein sequence ID" value="CAF1486911.1"/>
    <property type="molecule type" value="Genomic_DNA"/>
</dbReference>
<dbReference type="PANTHER" id="PTHR46825">
    <property type="entry name" value="D-ALANYL-D-ALANINE-CARBOXYPEPTIDASE/ENDOPEPTIDASE AMPH"/>
    <property type="match status" value="1"/>
</dbReference>
<organism evidence="3 5">
    <name type="scientific">Rotaria sordida</name>
    <dbReference type="NCBI Taxonomy" id="392033"/>
    <lineage>
        <taxon>Eukaryota</taxon>
        <taxon>Metazoa</taxon>
        <taxon>Spiralia</taxon>
        <taxon>Gnathifera</taxon>
        <taxon>Rotifera</taxon>
        <taxon>Eurotatoria</taxon>
        <taxon>Bdelloidea</taxon>
        <taxon>Philodinida</taxon>
        <taxon>Philodinidae</taxon>
        <taxon>Rotaria</taxon>
    </lineage>
</organism>
<dbReference type="InterPro" id="IPR012338">
    <property type="entry name" value="Beta-lactam/transpept-like"/>
</dbReference>